<protein>
    <recommendedName>
        <fullName evidence="3">Toxin-antitoxin system HicB family antitoxin</fullName>
    </recommendedName>
</protein>
<evidence type="ECO:0000313" key="1">
    <source>
        <dbReference type="EMBL" id="TKJ43426.1"/>
    </source>
</evidence>
<evidence type="ECO:0000313" key="2">
    <source>
        <dbReference type="Proteomes" id="UP000317778"/>
    </source>
</evidence>
<proteinExistence type="predicted"/>
<dbReference type="EMBL" id="NJBO01000004">
    <property type="protein sequence ID" value="TKJ43426.1"/>
    <property type="molecule type" value="Genomic_DNA"/>
</dbReference>
<dbReference type="Proteomes" id="UP000317778">
    <property type="component" value="Unassembled WGS sequence"/>
</dbReference>
<evidence type="ECO:0008006" key="3">
    <source>
        <dbReference type="Google" id="ProtNLM"/>
    </source>
</evidence>
<dbReference type="InterPro" id="IPR010985">
    <property type="entry name" value="Ribbon_hlx_hlx"/>
</dbReference>
<gene>
    <name evidence="1" type="ORF">CEE36_03580</name>
</gene>
<dbReference type="Pfam" id="PF05534">
    <property type="entry name" value="HicB"/>
    <property type="match status" value="1"/>
</dbReference>
<comment type="caution">
    <text evidence="1">The sequence shown here is derived from an EMBL/GenBank/DDBJ whole genome shotgun (WGS) entry which is preliminary data.</text>
</comment>
<dbReference type="AlphaFoldDB" id="A0A532V8F0"/>
<sequence length="202" mass="23319">MRRKMTKDFSGRFLVRIPVSLHRTLAEQAIADRISLNQYVLFLLARGASLREFERFLKSMKDTTVEELDDLIESDRLAETPRAKLRLMDLVMKDAKVEKPAGKLHLDGDLSIDVDEQQLLLDVDGKQVRVKTSYVAVIKSKETNEEIRFSATFHSIYQAMRPLSKELAKTLEKVRLSVYPSRVFRELLDRLITNLDLNVRIG</sequence>
<accession>A0A532V8F0</accession>
<dbReference type="GO" id="GO:0006355">
    <property type="term" value="P:regulation of DNA-templated transcription"/>
    <property type="evidence" value="ECO:0007669"/>
    <property type="project" value="InterPro"/>
</dbReference>
<name>A0A532V8F0_UNCT6</name>
<dbReference type="SUPFAM" id="SSF47598">
    <property type="entry name" value="Ribbon-helix-helix"/>
    <property type="match status" value="1"/>
</dbReference>
<organism evidence="1 2">
    <name type="scientific">candidate division TA06 bacterium B3_TA06</name>
    <dbReference type="NCBI Taxonomy" id="2012487"/>
    <lineage>
        <taxon>Bacteria</taxon>
        <taxon>Bacteria division TA06</taxon>
    </lineage>
</organism>
<reference evidence="1 2" key="1">
    <citation type="submission" date="2017-06" db="EMBL/GenBank/DDBJ databases">
        <title>Novel microbial phyla capable of carbon fixation and sulfur reduction in deep-sea sediments.</title>
        <authorList>
            <person name="Huang J."/>
            <person name="Baker B."/>
            <person name="Wang Y."/>
        </authorList>
    </citation>
    <scope>NUCLEOTIDE SEQUENCE [LARGE SCALE GENOMIC DNA]</scope>
    <source>
        <strain evidence="1">B3_TA06</strain>
    </source>
</reference>
<dbReference type="InterPro" id="IPR008651">
    <property type="entry name" value="Uncharacterised_HicB"/>
</dbReference>